<dbReference type="WBParaSite" id="ALUE_0000228501-mRNA-1">
    <property type="protein sequence ID" value="ALUE_0000228501-mRNA-1"/>
    <property type="gene ID" value="ALUE_0000228501"/>
</dbReference>
<dbReference type="Proteomes" id="UP000036681">
    <property type="component" value="Unplaced"/>
</dbReference>
<organism evidence="2 3">
    <name type="scientific">Ascaris lumbricoides</name>
    <name type="common">Giant roundworm</name>
    <dbReference type="NCBI Taxonomy" id="6252"/>
    <lineage>
        <taxon>Eukaryota</taxon>
        <taxon>Metazoa</taxon>
        <taxon>Ecdysozoa</taxon>
        <taxon>Nematoda</taxon>
        <taxon>Chromadorea</taxon>
        <taxon>Rhabditida</taxon>
        <taxon>Spirurina</taxon>
        <taxon>Ascaridomorpha</taxon>
        <taxon>Ascaridoidea</taxon>
        <taxon>Ascarididae</taxon>
        <taxon>Ascaris</taxon>
    </lineage>
</organism>
<name>A0A0M3HL90_ASCLU</name>
<evidence type="ECO:0000256" key="1">
    <source>
        <dbReference type="SAM" id="Phobius"/>
    </source>
</evidence>
<sequence>MYCLRIIYYKLKINSINKISILKKLFQLTLVLITLSFFFFVKSLRFVIICLKRLMLSLPNKCC</sequence>
<proteinExistence type="predicted"/>
<keyword evidence="1" id="KW-1133">Transmembrane helix</keyword>
<evidence type="ECO:0000313" key="3">
    <source>
        <dbReference type="WBParaSite" id="ALUE_0000228501-mRNA-1"/>
    </source>
</evidence>
<evidence type="ECO:0000313" key="2">
    <source>
        <dbReference type="Proteomes" id="UP000036681"/>
    </source>
</evidence>
<keyword evidence="1" id="KW-0472">Membrane</keyword>
<keyword evidence="2" id="KW-1185">Reference proteome</keyword>
<keyword evidence="1" id="KW-0812">Transmembrane</keyword>
<dbReference type="AlphaFoldDB" id="A0A0M3HL90"/>
<feature type="transmembrane region" description="Helical" evidence="1">
    <location>
        <begin position="25"/>
        <end position="51"/>
    </location>
</feature>
<accession>A0A0M3HL90</accession>
<reference evidence="3" key="1">
    <citation type="submission" date="2017-02" db="UniProtKB">
        <authorList>
            <consortium name="WormBaseParasite"/>
        </authorList>
    </citation>
    <scope>IDENTIFICATION</scope>
</reference>
<protein>
    <submittedName>
        <fullName evidence="3">Uncharacterized protein</fullName>
    </submittedName>
</protein>